<dbReference type="RefSeq" id="WP_052684083.1">
    <property type="nucleotide sequence ID" value="NZ_AP022498.1"/>
</dbReference>
<comment type="caution">
    <text evidence="5">The sequence shown here is derived from an EMBL/GenBank/DDBJ whole genome shotgun (WGS) entry which is preliminary data.</text>
</comment>
<reference evidence="5" key="1">
    <citation type="submission" date="2020-08" db="EMBL/GenBank/DDBJ databases">
        <title>Distribution of Beta-Lactamase Producing Gram-Negative Bacterial Isolates in Isabela River of Santo Domingo, Dominican Republic.</title>
        <authorList>
            <person name="Calderon V."/>
            <person name="Del Rosario C."/>
            <person name="Duarte A."/>
            <person name="Bonnelly R."/>
            <person name="Barauna R."/>
            <person name="Ramos R.T."/>
            <person name="Perdomo O.P."/>
            <person name="Rodriguez De Francisco L.E."/>
            <person name="Franco De Los Santos E.F."/>
        </authorList>
    </citation>
    <scope>NUCLEOTIDE SEQUENCE</scope>
    <source>
        <strain evidence="5">INTEC_BI4_1.1</strain>
    </source>
</reference>
<evidence type="ECO:0000259" key="4">
    <source>
        <dbReference type="Pfam" id="PF16967"/>
    </source>
</evidence>
<dbReference type="AlphaFoldDB" id="A0AAW3XNE1"/>
<dbReference type="EMBL" id="JACSEP010000111">
    <property type="protein sequence ID" value="MBC6325430.1"/>
    <property type="molecule type" value="Genomic_DNA"/>
</dbReference>
<proteinExistence type="predicted"/>
<evidence type="ECO:0000259" key="3">
    <source>
        <dbReference type="Pfam" id="PF15976"/>
    </source>
</evidence>
<dbReference type="InterPro" id="IPR032636">
    <property type="entry name" value="Pilus_assem_E-set-like_dom"/>
</dbReference>
<feature type="signal peptide" evidence="2">
    <location>
        <begin position="1"/>
        <end position="26"/>
    </location>
</feature>
<evidence type="ECO:0000256" key="2">
    <source>
        <dbReference type="SAM" id="SignalP"/>
    </source>
</evidence>
<feature type="domain" description="Pilus assembly protein C-terminal" evidence="3">
    <location>
        <begin position="721"/>
        <end position="816"/>
    </location>
</feature>
<keyword evidence="1 2" id="KW-0732">Signal</keyword>
<evidence type="ECO:0000313" key="6">
    <source>
        <dbReference type="Proteomes" id="UP000613022"/>
    </source>
</evidence>
<gene>
    <name evidence="5" type="ORF">H9R40_20035</name>
</gene>
<evidence type="ECO:0000256" key="1">
    <source>
        <dbReference type="ARBA" id="ARBA00022729"/>
    </source>
</evidence>
<protein>
    <submittedName>
        <fullName evidence="5">CS1-pili formation C-terminal domain-containing protein</fullName>
    </submittedName>
</protein>
<dbReference type="Proteomes" id="UP000613022">
    <property type="component" value="Unassembled WGS sequence"/>
</dbReference>
<evidence type="ECO:0000313" key="5">
    <source>
        <dbReference type="EMBL" id="MBC6325430.1"/>
    </source>
</evidence>
<sequence>MTLFSKKTLTIAVMMSLMSLPVTAFAMEDLNTQAENLPADFSSHFFDAPLLTKVELDGEYLGDAMVLLSRDNTVQLINFSQFSESKLSSQVRNRWANTLKQSNKLGKCDKNCADGLISLDYSLINAALYITTDADKNARGGVRHIALPETGSSGLILRNQMNLVGGEMQPWSGYQSLQAQGSIGNWTAQASSQLSRSDVENSHTEARVSSLFLQRELPGKSVRAGLFMPDSQGILRQPQMPGSQSSQTLVGVMVGSSDTLLETSGQASVYPLYVTANRDAIAEIYRDGVLINSQPVKPGMQQLDTTVLPSGIYSVEVRILELGKEISRSEETIYKPNSWRNPESRWQYNIYGGVEQQLGNNRLNDNSGKEALGASANYLLHPRVIVGAAGQRNANGNQVGASTDIQAGQNVRLYGSVGVSDSLGSRFDTQFNWQMRPQTSLMLNHSQSWYGEENSFCGNKKCQTTKHQSSGATLNHRLDNGDSLSLRGTHYEREKSVGIDANWRTRFTVKDTPISLTLNGFDRPYRQSGSTRNRGANLNLSFALGGSGRSINATLGSRNDNRGEREMFASAGISQSFERGSIKSFSAGVTGDRYGLSGNIYSDFAHRYASGSIYAQSTSNNSKLSGGINMSNTLAVGGGKVSASHTPESWASHTGMIIDVESDDADVILKAWDSMGTTSTLRAGRNFIPVNAWKSGQMQIDFIGKDAPALKVWPTELPYHLNKGGVATAKVRVMKTVTVIGRVVDINGNPLSGAKLVNHAGHGISEGDGFFVTDMHEHTPELIIHSRNDQQCKVHLDVNAFKRENNTLMVGDLSCKKQKS</sequence>
<organism evidence="5 6">
    <name type="scientific">Enterobacter kobei</name>
    <dbReference type="NCBI Taxonomy" id="208224"/>
    <lineage>
        <taxon>Bacteria</taxon>
        <taxon>Pseudomonadati</taxon>
        <taxon>Pseudomonadota</taxon>
        <taxon>Gammaproteobacteria</taxon>
        <taxon>Enterobacterales</taxon>
        <taxon>Enterobacteriaceae</taxon>
        <taxon>Enterobacter</taxon>
        <taxon>Enterobacter cloacae complex</taxon>
    </lineage>
</organism>
<name>A0AAW3XNE1_9ENTR</name>
<feature type="domain" description="Pilus assembly protein E-set like" evidence="4">
    <location>
        <begin position="270"/>
        <end position="335"/>
    </location>
</feature>
<dbReference type="InterPro" id="IPR031917">
    <property type="entry name" value="Pilus_assem_C"/>
</dbReference>
<accession>A0AAW3XNE1</accession>
<dbReference type="Pfam" id="PF15976">
    <property type="entry name" value="CooC_C"/>
    <property type="match status" value="1"/>
</dbReference>
<feature type="chain" id="PRO_5043498433" evidence="2">
    <location>
        <begin position="27"/>
        <end position="820"/>
    </location>
</feature>
<dbReference type="Pfam" id="PF16967">
    <property type="entry name" value="TcfC"/>
    <property type="match status" value="1"/>
</dbReference>